<dbReference type="AlphaFoldDB" id="A0A091B299"/>
<keyword evidence="1 4" id="KW-0812">Transmembrane</keyword>
<evidence type="ECO:0000256" key="3">
    <source>
        <dbReference type="ARBA" id="ARBA00023136"/>
    </source>
</evidence>
<reference evidence="5 6" key="1">
    <citation type="submission" date="2013-09" db="EMBL/GenBank/DDBJ databases">
        <title>Genome sequencing of Arenimonas malthae.</title>
        <authorList>
            <person name="Chen F."/>
            <person name="Wang G."/>
        </authorList>
    </citation>
    <scope>NUCLEOTIDE SEQUENCE [LARGE SCALE GENOMIC DNA]</scope>
    <source>
        <strain evidence="5 6">CC-JY-1</strain>
    </source>
</reference>
<dbReference type="eggNOG" id="COG3202">
    <property type="taxonomic scope" value="Bacteria"/>
</dbReference>
<evidence type="ECO:0000256" key="1">
    <source>
        <dbReference type="ARBA" id="ARBA00022692"/>
    </source>
</evidence>
<comment type="caution">
    <text evidence="5">The sequence shown here is derived from an EMBL/GenBank/DDBJ whole genome shotgun (WGS) entry which is preliminary data.</text>
</comment>
<dbReference type="PANTHER" id="PTHR43596:SF1">
    <property type="entry name" value="ADP,ATP CARRIER PROTEIN"/>
    <property type="match status" value="1"/>
</dbReference>
<dbReference type="PANTHER" id="PTHR43596">
    <property type="entry name" value="ADP,ATP CARRIER PROTEIN"/>
    <property type="match status" value="1"/>
</dbReference>
<dbReference type="RefSeq" id="WP_043804022.1">
    <property type="nucleotide sequence ID" value="NZ_AVCH01000176.1"/>
</dbReference>
<feature type="transmembrane region" description="Helical" evidence="4">
    <location>
        <begin position="21"/>
        <end position="41"/>
    </location>
</feature>
<keyword evidence="6" id="KW-1185">Reference proteome</keyword>
<feature type="transmembrane region" description="Helical" evidence="4">
    <location>
        <begin position="254"/>
        <end position="273"/>
    </location>
</feature>
<name>A0A091B299_9GAMM</name>
<dbReference type="GO" id="GO:0022857">
    <property type="term" value="F:transmembrane transporter activity"/>
    <property type="evidence" value="ECO:0007669"/>
    <property type="project" value="InterPro"/>
</dbReference>
<accession>A0A091B299</accession>
<proteinExistence type="predicted"/>
<organism evidence="5 6">
    <name type="scientific">Arenimonas malthae CC-JY-1</name>
    <dbReference type="NCBI Taxonomy" id="1384054"/>
    <lineage>
        <taxon>Bacteria</taxon>
        <taxon>Pseudomonadati</taxon>
        <taxon>Pseudomonadota</taxon>
        <taxon>Gammaproteobacteria</taxon>
        <taxon>Lysobacterales</taxon>
        <taxon>Lysobacteraceae</taxon>
        <taxon>Arenimonas</taxon>
    </lineage>
</organism>
<protein>
    <recommendedName>
        <fullName evidence="7">MFS transporter</fullName>
    </recommendedName>
</protein>
<sequence length="444" mass="48434">MTQAPPTAGRFDHLRGALREFPPLLWSFLYFFFLLTGYYVLRPVRDAMGASGDVQAVFPAGLVDWAAARGVALGDLTLQVLFTGTFLVMLLLQPAYGALVSRFPRRVFLPVLYLLFIACLLGFYILFGREVPGRGAVFFIWVAVFNLFAVSVFWSFMADIYSDTEARRLYGFIAAGGTIGGFTGPLITRVLVNQVGVANLLLVSAALLALAVVCILRLGRWARLRELERGREGNEQAMGGSMLAGLRLLRDQPLLRAMAVIMFFGVGVGTLLYNEQAAIARAFYPGDEARTAYYANIDLAINLVTILVQVFLTRTLLVRFGVAPVLLIPAVAILLGFAALTASPLPLLVAVVQVATRAGEFSLAKPARETIYTRVDREIRYKGKAVIDTAVYRGGDLFFVWTHKFLAAFGSSVVFGAGLLVAGAMTFGAWRLIREQAKLPASPP</sequence>
<gene>
    <name evidence="5" type="ORF">N790_09265</name>
</gene>
<feature type="transmembrane region" description="Helical" evidence="4">
    <location>
        <begin position="293"/>
        <end position="313"/>
    </location>
</feature>
<evidence type="ECO:0000313" key="6">
    <source>
        <dbReference type="Proteomes" id="UP000029392"/>
    </source>
</evidence>
<feature type="transmembrane region" description="Helical" evidence="4">
    <location>
        <begin position="80"/>
        <end position="100"/>
    </location>
</feature>
<dbReference type="InterPro" id="IPR036259">
    <property type="entry name" value="MFS_trans_sf"/>
</dbReference>
<dbReference type="STRING" id="1384054.N790_09265"/>
<dbReference type="PATRIC" id="fig|1384054.3.peg.1967"/>
<feature type="transmembrane region" description="Helical" evidence="4">
    <location>
        <begin position="405"/>
        <end position="430"/>
    </location>
</feature>
<dbReference type="SUPFAM" id="SSF103473">
    <property type="entry name" value="MFS general substrate transporter"/>
    <property type="match status" value="1"/>
</dbReference>
<evidence type="ECO:0000313" key="5">
    <source>
        <dbReference type="EMBL" id="KFN45816.1"/>
    </source>
</evidence>
<feature type="transmembrane region" description="Helical" evidence="4">
    <location>
        <begin position="320"/>
        <end position="340"/>
    </location>
</feature>
<dbReference type="Gene3D" id="1.20.1250.20">
    <property type="entry name" value="MFS general substrate transporter like domains"/>
    <property type="match status" value="1"/>
</dbReference>
<keyword evidence="2 4" id="KW-1133">Transmembrane helix</keyword>
<dbReference type="CDD" id="cd06174">
    <property type="entry name" value="MFS"/>
    <property type="match status" value="1"/>
</dbReference>
<dbReference type="OrthoDB" id="199378at2"/>
<evidence type="ECO:0000256" key="4">
    <source>
        <dbReference type="SAM" id="Phobius"/>
    </source>
</evidence>
<dbReference type="InterPro" id="IPR011701">
    <property type="entry name" value="MFS"/>
</dbReference>
<feature type="transmembrane region" description="Helical" evidence="4">
    <location>
        <begin position="107"/>
        <end position="126"/>
    </location>
</feature>
<feature type="transmembrane region" description="Helical" evidence="4">
    <location>
        <begin position="138"/>
        <end position="157"/>
    </location>
</feature>
<feature type="transmembrane region" description="Helical" evidence="4">
    <location>
        <begin position="198"/>
        <end position="219"/>
    </location>
</feature>
<keyword evidence="3 4" id="KW-0472">Membrane</keyword>
<evidence type="ECO:0000256" key="2">
    <source>
        <dbReference type="ARBA" id="ARBA00022989"/>
    </source>
</evidence>
<dbReference type="Pfam" id="PF07690">
    <property type="entry name" value="MFS_1"/>
    <property type="match status" value="1"/>
</dbReference>
<dbReference type="EMBL" id="AVCH01000176">
    <property type="protein sequence ID" value="KFN45816.1"/>
    <property type="molecule type" value="Genomic_DNA"/>
</dbReference>
<dbReference type="Proteomes" id="UP000029392">
    <property type="component" value="Unassembled WGS sequence"/>
</dbReference>
<evidence type="ECO:0008006" key="7">
    <source>
        <dbReference type="Google" id="ProtNLM"/>
    </source>
</evidence>
<feature type="transmembrane region" description="Helical" evidence="4">
    <location>
        <begin position="169"/>
        <end position="192"/>
    </location>
</feature>